<dbReference type="GO" id="GO:0016020">
    <property type="term" value="C:membrane"/>
    <property type="evidence" value="ECO:0007669"/>
    <property type="project" value="TreeGrafter"/>
</dbReference>
<dbReference type="InterPro" id="IPR001251">
    <property type="entry name" value="CRAL-TRIO_dom"/>
</dbReference>
<dbReference type="InterPro" id="IPR036865">
    <property type="entry name" value="CRAL-TRIO_dom_sf"/>
</dbReference>
<dbReference type="OrthoDB" id="7422178at2759"/>
<dbReference type="PRINTS" id="PR00180">
    <property type="entry name" value="CRETINALDHBP"/>
</dbReference>
<dbReference type="SUPFAM" id="SSF52087">
    <property type="entry name" value="CRAL/TRIO domain"/>
    <property type="match status" value="1"/>
</dbReference>
<name>A0A2H4RMU0_BICAN</name>
<organism evidence="2">
    <name type="scientific">Bicyclus anynana</name>
    <name type="common">Squinting bush brown butterfly</name>
    <dbReference type="NCBI Taxonomy" id="110368"/>
    <lineage>
        <taxon>Eukaryota</taxon>
        <taxon>Metazoa</taxon>
        <taxon>Ecdysozoa</taxon>
        <taxon>Arthropoda</taxon>
        <taxon>Hexapoda</taxon>
        <taxon>Insecta</taxon>
        <taxon>Pterygota</taxon>
        <taxon>Neoptera</taxon>
        <taxon>Endopterygota</taxon>
        <taxon>Lepidoptera</taxon>
        <taxon>Glossata</taxon>
        <taxon>Ditrysia</taxon>
        <taxon>Papilionoidea</taxon>
        <taxon>Nymphalidae</taxon>
        <taxon>Satyrinae</taxon>
        <taxon>Satyrini</taxon>
        <taxon>Mycalesina</taxon>
        <taxon>Bicyclus</taxon>
    </lineage>
</organism>
<feature type="domain" description="CRAL-TRIO" evidence="1">
    <location>
        <begin position="106"/>
        <end position="250"/>
    </location>
</feature>
<accession>A0A2H4RMU0</accession>
<dbReference type="Gene3D" id="3.40.525.10">
    <property type="entry name" value="CRAL-TRIO lipid binding domain"/>
    <property type="match status" value="1"/>
</dbReference>
<sequence>MESIPQDTLFEFNPDTLVYLRKQYDLDKPGRIEEAIDILEDWIKKQNHFTVKSFPRDYLERTIIISKGSVERAKTKLDKLCTSRTVLPHFYEEIDLKNPDLLEDMYGCFLPKLTKDHYRVYIFKCNAKTLKAGLINYYRYFFMQCEYVQAHDYCNGIIAVADYTEANMLEVLKWFNAVDVRESIMLLREGYGMRIKGIHLLSGSKALDAMVAIFKQVLSAKVAGRLYTHKSIDDVATIIDKDIIPVEYGGKEKPLIELHKKNLEVLSSDSFTAHLREIKKAKTDENLRLSATEADQYLGMPGSFRTLSVD</sequence>
<dbReference type="GO" id="GO:1902936">
    <property type="term" value="F:phosphatidylinositol bisphosphate binding"/>
    <property type="evidence" value="ECO:0007669"/>
    <property type="project" value="TreeGrafter"/>
</dbReference>
<evidence type="ECO:0000259" key="1">
    <source>
        <dbReference type="Pfam" id="PF00650"/>
    </source>
</evidence>
<dbReference type="PANTHER" id="PTHR10174">
    <property type="entry name" value="ALPHA-TOCOPHEROL TRANSFER PROTEIN-RELATED"/>
    <property type="match status" value="1"/>
</dbReference>
<reference evidence="2" key="1">
    <citation type="journal article" date="2017" name="Genome Biol. Evol.">
        <title>Copy Number Variation and Expression Analysis Reveals a Nonorthologous Pinta Gene Family Member Involved in Butterfly Vision.</title>
        <authorList>
            <person name="Macias-Munoz A."/>
            <person name="McCulloch K.J."/>
            <person name="Briscoe A.D."/>
        </authorList>
    </citation>
    <scope>NUCLEOTIDE SEQUENCE</scope>
</reference>
<dbReference type="Pfam" id="PF00650">
    <property type="entry name" value="CRAL_TRIO"/>
    <property type="match status" value="1"/>
</dbReference>
<dbReference type="EMBL" id="MG434648">
    <property type="protein sequence ID" value="ATY51954.1"/>
    <property type="molecule type" value="mRNA"/>
</dbReference>
<proteinExistence type="evidence at transcript level"/>
<evidence type="ECO:0000313" key="2">
    <source>
        <dbReference type="EMBL" id="ATY51954.1"/>
    </source>
</evidence>
<dbReference type="PANTHER" id="PTHR10174:SF222">
    <property type="entry name" value="GH10083P-RELATED"/>
    <property type="match status" value="1"/>
</dbReference>
<dbReference type="CDD" id="cd00170">
    <property type="entry name" value="SEC14"/>
    <property type="match status" value="1"/>
</dbReference>
<protein>
    <submittedName>
        <fullName evidence="2">CRAL-TRIO domain-containing protein</fullName>
    </submittedName>
</protein>
<dbReference type="AlphaFoldDB" id="A0A2H4RMU0"/>